<keyword evidence="2" id="KW-1185">Reference proteome</keyword>
<evidence type="ECO:0000313" key="2">
    <source>
        <dbReference type="Proteomes" id="UP001060215"/>
    </source>
</evidence>
<dbReference type="EMBL" id="CM045762">
    <property type="protein sequence ID" value="KAI8012386.1"/>
    <property type="molecule type" value="Genomic_DNA"/>
</dbReference>
<name>A0ACC0HKA7_9ERIC</name>
<gene>
    <name evidence="1" type="ORF">LOK49_LG06G02752</name>
</gene>
<accession>A0ACC0HKA7</accession>
<organism evidence="1 2">
    <name type="scientific">Camellia lanceoleosa</name>
    <dbReference type="NCBI Taxonomy" id="1840588"/>
    <lineage>
        <taxon>Eukaryota</taxon>
        <taxon>Viridiplantae</taxon>
        <taxon>Streptophyta</taxon>
        <taxon>Embryophyta</taxon>
        <taxon>Tracheophyta</taxon>
        <taxon>Spermatophyta</taxon>
        <taxon>Magnoliopsida</taxon>
        <taxon>eudicotyledons</taxon>
        <taxon>Gunneridae</taxon>
        <taxon>Pentapetalae</taxon>
        <taxon>asterids</taxon>
        <taxon>Ericales</taxon>
        <taxon>Theaceae</taxon>
        <taxon>Camellia</taxon>
    </lineage>
</organism>
<comment type="caution">
    <text evidence="1">The sequence shown here is derived from an EMBL/GenBank/DDBJ whole genome shotgun (WGS) entry which is preliminary data.</text>
</comment>
<sequence length="81" mass="9054">MSVILSTFVVFLTRVDKYGVKTVKHIKRGLNLISVHQLQFNNPHASEEAKIGLIVAVVALTCLDTCANFKKPLWLVDLLHP</sequence>
<evidence type="ECO:0000313" key="1">
    <source>
        <dbReference type="EMBL" id="KAI8012386.1"/>
    </source>
</evidence>
<dbReference type="Proteomes" id="UP001060215">
    <property type="component" value="Chromosome 5"/>
</dbReference>
<protein>
    <submittedName>
        <fullName evidence="1">Sulfate transporter 2.1</fullName>
    </submittedName>
</protein>
<proteinExistence type="predicted"/>
<reference evidence="1 2" key="1">
    <citation type="journal article" date="2022" name="Plant J.">
        <title>Chromosome-level genome of Camellia lanceoleosa provides a valuable resource for understanding genome evolution and self-incompatibility.</title>
        <authorList>
            <person name="Gong W."/>
            <person name="Xiao S."/>
            <person name="Wang L."/>
            <person name="Liao Z."/>
            <person name="Chang Y."/>
            <person name="Mo W."/>
            <person name="Hu G."/>
            <person name="Li W."/>
            <person name="Zhao G."/>
            <person name="Zhu H."/>
            <person name="Hu X."/>
            <person name="Ji K."/>
            <person name="Xiang X."/>
            <person name="Song Q."/>
            <person name="Yuan D."/>
            <person name="Jin S."/>
            <person name="Zhang L."/>
        </authorList>
    </citation>
    <scope>NUCLEOTIDE SEQUENCE [LARGE SCALE GENOMIC DNA]</scope>
    <source>
        <strain evidence="1">SQ_2022a</strain>
    </source>
</reference>